<dbReference type="Gene3D" id="3.30.70.20">
    <property type="match status" value="1"/>
</dbReference>
<dbReference type="GO" id="GO:0046872">
    <property type="term" value="F:metal ion binding"/>
    <property type="evidence" value="ECO:0007669"/>
    <property type="project" value="UniProtKB-KW"/>
</dbReference>
<keyword evidence="4" id="KW-0411">Iron-sulfur</keyword>
<reference evidence="6 7" key="1">
    <citation type="submission" date="2019-08" db="EMBL/GenBank/DDBJ databases">
        <authorList>
            <person name="Chen S.-C."/>
            <person name="Lai M.-C."/>
            <person name="You Y.-T."/>
        </authorList>
    </citation>
    <scope>NUCLEOTIDE SEQUENCE [LARGE SCALE GENOMIC DNA]</scope>
    <source>
        <strain evidence="6 7">P2F9704a</strain>
    </source>
</reference>
<dbReference type="GO" id="GO:0051539">
    <property type="term" value="F:4 iron, 4 sulfur cluster binding"/>
    <property type="evidence" value="ECO:0007669"/>
    <property type="project" value="UniProtKB-KW"/>
</dbReference>
<dbReference type="PANTHER" id="PTHR24960">
    <property type="entry name" value="PHOTOSYSTEM I IRON-SULFUR CENTER-RELATED"/>
    <property type="match status" value="1"/>
</dbReference>
<dbReference type="PROSITE" id="PS00198">
    <property type="entry name" value="4FE4S_FER_1"/>
    <property type="match status" value="1"/>
</dbReference>
<dbReference type="InterPro" id="IPR017900">
    <property type="entry name" value="4Fe4S_Fe_S_CS"/>
</dbReference>
<feature type="domain" description="4Fe-4S ferredoxin-type" evidence="5">
    <location>
        <begin position="85"/>
        <end position="110"/>
    </location>
</feature>
<dbReference type="InterPro" id="IPR021039">
    <property type="entry name" value="Fe-S-bd_prot_LdpA_C"/>
</dbReference>
<dbReference type="RefSeq" id="WP_255332403.1">
    <property type="nucleotide sequence ID" value="NZ_VOTZ01000009.1"/>
</dbReference>
<evidence type="ECO:0000256" key="3">
    <source>
        <dbReference type="ARBA" id="ARBA00023004"/>
    </source>
</evidence>
<feature type="domain" description="4Fe-4S ferredoxin-type" evidence="5">
    <location>
        <begin position="111"/>
        <end position="140"/>
    </location>
</feature>
<evidence type="ECO:0000259" key="5">
    <source>
        <dbReference type="PROSITE" id="PS51379"/>
    </source>
</evidence>
<sequence length="321" mass="34993">MEKRHFIKIVCGAGNEDPVEVRQLSFIYTLAGASAIDVSANPAIVRSAIEGIEAAFRIAPDLEINIEARPFINVSVGLKGDPHARKARILEDRCIQCDQCREHCEQGAIDSAYSIITPRCIGCGICADNCPSEAIEFYHKRVELSTVLPECIKEGAEMLELHAVTDDDLSVLEDWKIIDKLIPNNYISVCLDRSLLSDTHLINRIRKLYDISGERMIVQADGAPMSGGSDDYNTTLQAVAIADIVQKSNIPVKILASGGTNAKTQELATACGVFVHGVSIGTFARKIVKSFINSDNFEHDKGTIKQAISIARKLVADSIPK</sequence>
<name>A0ABD4TLL6_9EURY</name>
<dbReference type="Pfam" id="PF12617">
    <property type="entry name" value="LdpA_C"/>
    <property type="match status" value="1"/>
</dbReference>
<dbReference type="InterPro" id="IPR017896">
    <property type="entry name" value="4Fe4S_Fe-S-bd"/>
</dbReference>
<dbReference type="SUPFAM" id="SSF54862">
    <property type="entry name" value="4Fe-4S ferredoxins"/>
    <property type="match status" value="1"/>
</dbReference>
<accession>A0ABD4TLL6</accession>
<evidence type="ECO:0000313" key="7">
    <source>
        <dbReference type="Proteomes" id="UP001524383"/>
    </source>
</evidence>
<dbReference type="PROSITE" id="PS51379">
    <property type="entry name" value="4FE4S_FER_2"/>
    <property type="match status" value="2"/>
</dbReference>
<keyword evidence="7" id="KW-1185">Reference proteome</keyword>
<dbReference type="Proteomes" id="UP001524383">
    <property type="component" value="Unassembled WGS sequence"/>
</dbReference>
<protein>
    <submittedName>
        <fullName evidence="6">4Fe-4S ferredoxin</fullName>
    </submittedName>
</protein>
<dbReference type="PANTHER" id="PTHR24960:SF79">
    <property type="entry name" value="PHOTOSYSTEM I IRON-SULFUR CENTER"/>
    <property type="match status" value="1"/>
</dbReference>
<keyword evidence="2" id="KW-0479">Metal-binding</keyword>
<evidence type="ECO:0000256" key="4">
    <source>
        <dbReference type="ARBA" id="ARBA00023014"/>
    </source>
</evidence>
<dbReference type="GO" id="GO:0016491">
    <property type="term" value="F:oxidoreductase activity"/>
    <property type="evidence" value="ECO:0007669"/>
    <property type="project" value="UniProtKB-ARBA"/>
</dbReference>
<dbReference type="EMBL" id="VOTZ01000009">
    <property type="protein sequence ID" value="MCQ1538462.1"/>
    <property type="molecule type" value="Genomic_DNA"/>
</dbReference>
<dbReference type="Pfam" id="PF00037">
    <property type="entry name" value="Fer4"/>
    <property type="match status" value="2"/>
</dbReference>
<evidence type="ECO:0000256" key="1">
    <source>
        <dbReference type="ARBA" id="ARBA00022485"/>
    </source>
</evidence>
<dbReference type="AlphaFoldDB" id="A0ABD4TLL6"/>
<comment type="caution">
    <text evidence="6">The sequence shown here is derived from an EMBL/GenBank/DDBJ whole genome shotgun (WGS) entry which is preliminary data.</text>
</comment>
<keyword evidence="3" id="KW-0408">Iron</keyword>
<proteinExistence type="predicted"/>
<evidence type="ECO:0000256" key="2">
    <source>
        <dbReference type="ARBA" id="ARBA00022723"/>
    </source>
</evidence>
<organism evidence="6 7">
    <name type="scientific">Methanocalculus taiwanensis</name>
    <dbReference type="NCBI Taxonomy" id="106207"/>
    <lineage>
        <taxon>Archaea</taxon>
        <taxon>Methanobacteriati</taxon>
        <taxon>Methanobacteriota</taxon>
        <taxon>Stenosarchaea group</taxon>
        <taxon>Methanomicrobia</taxon>
        <taxon>Methanomicrobiales</taxon>
        <taxon>Methanocalculaceae</taxon>
        <taxon>Methanocalculus</taxon>
    </lineage>
</organism>
<gene>
    <name evidence="6" type="ORF">FTO68_05605</name>
</gene>
<evidence type="ECO:0000313" key="6">
    <source>
        <dbReference type="EMBL" id="MCQ1538462.1"/>
    </source>
</evidence>
<dbReference type="InterPro" id="IPR050157">
    <property type="entry name" value="PSI_iron-sulfur_center"/>
</dbReference>
<keyword evidence="1" id="KW-0004">4Fe-4S</keyword>